<dbReference type="InterPro" id="IPR036909">
    <property type="entry name" value="Cyt_c-like_dom_sf"/>
</dbReference>
<dbReference type="InterPro" id="IPR046960">
    <property type="entry name" value="PPR_At4g14850-like_plant"/>
</dbReference>
<evidence type="ECO:0000256" key="2">
    <source>
        <dbReference type="PROSITE-ProRule" id="PRU00708"/>
    </source>
</evidence>
<sequence>MRVSKHSPLLSFPRHLVPRFHSTTSIEAPVPLLLTKKTCIDLLKSCKWMPHFKQIQAQLFTQGHHQNIDVQHKVMAFATAEDLAYAEKIFDRVERPTLFIYNVMIKAHVKSGCWRKALFLFDELRLRGLWPDNYTYPFVFKAVGGLRLVPEGEKIHGFALKSGALYDCYVCNSVLDMYGELGCVESLGKVFDEMPLRDLISWNVLISGLVKSNRFEDAVGVYRRMTQEASVQPDEATVVTTLSACTVLKSLNLGRKIHEYVSTQLGFTMIIGNALLDMYAKCGCLDIARGIFDAMLEKNVICWTSMVSAYVNYGRLDEARTLFERSPVRDLILWTTMINGYVQFNKVDEAMTLFRYMQVDGIKPDKYTLVALLTGCAQLGALEQGEWIHAYFEDNGMAIDAVVGTALIEMYAKCGCLEKSLKIFYQLNQKDTALWTSIICALAMNGKSSRALQLFSEMIQDGIRPDDITFVGVLSACSHAGLVEEGRKHFDSMTRVYHIEPKLEHYGCLIDLLGRAGLLDEAEDLIKKVPNKDNKIVIPLYGALLSACRNFENVDMGERIAKQLLDIESSESSSHTLLASIYAAASRDGRCNKNANASSTPCCENHKCSAIEKLVHMFVSTPGIANLCRSQLEWPFRETIWYYPWLFYSAANKNMAVIWGENTLYDYLLNPKKYIPGTKMVFPGLKKPRERADLIAYLKEATAA</sequence>
<dbReference type="Pfam" id="PF13041">
    <property type="entry name" value="PPR_2"/>
    <property type="match status" value="4"/>
</dbReference>
<dbReference type="AlphaFoldDB" id="A0AAE2BY38"/>
<dbReference type="GO" id="GO:0020037">
    <property type="term" value="F:heme binding"/>
    <property type="evidence" value="ECO:0007669"/>
    <property type="project" value="InterPro"/>
</dbReference>
<feature type="repeat" description="PPR" evidence="2">
    <location>
        <begin position="198"/>
        <end position="232"/>
    </location>
</feature>
<dbReference type="GO" id="GO:0009055">
    <property type="term" value="F:electron transfer activity"/>
    <property type="evidence" value="ECO:0007669"/>
    <property type="project" value="InterPro"/>
</dbReference>
<dbReference type="InterPro" id="IPR002885">
    <property type="entry name" value="PPR_rpt"/>
</dbReference>
<dbReference type="PROSITE" id="PS51375">
    <property type="entry name" value="PPR"/>
    <property type="match status" value="5"/>
</dbReference>
<keyword evidence="1" id="KW-0677">Repeat</keyword>
<organism evidence="3 4">
    <name type="scientific">Sesamum angolense</name>
    <dbReference type="NCBI Taxonomy" id="2727404"/>
    <lineage>
        <taxon>Eukaryota</taxon>
        <taxon>Viridiplantae</taxon>
        <taxon>Streptophyta</taxon>
        <taxon>Embryophyta</taxon>
        <taxon>Tracheophyta</taxon>
        <taxon>Spermatophyta</taxon>
        <taxon>Magnoliopsida</taxon>
        <taxon>eudicotyledons</taxon>
        <taxon>Gunneridae</taxon>
        <taxon>Pentapetalae</taxon>
        <taxon>asterids</taxon>
        <taxon>lamiids</taxon>
        <taxon>Lamiales</taxon>
        <taxon>Pedaliaceae</taxon>
        <taxon>Sesamum</taxon>
    </lineage>
</organism>
<feature type="repeat" description="PPR" evidence="2">
    <location>
        <begin position="97"/>
        <end position="131"/>
    </location>
</feature>
<protein>
    <submittedName>
        <fullName evidence="3">Pentatricopeptide repeat-containing protein</fullName>
    </submittedName>
</protein>
<dbReference type="FunFam" id="1.25.40.10:FF:000348">
    <property type="entry name" value="Pentatricopeptide repeat-containing protein chloroplastic"/>
    <property type="match status" value="1"/>
</dbReference>
<accession>A0AAE2BY38</accession>
<dbReference type="EMBL" id="JACGWL010000005">
    <property type="protein sequence ID" value="KAK4402018.1"/>
    <property type="molecule type" value="Genomic_DNA"/>
</dbReference>
<dbReference type="PANTHER" id="PTHR47926">
    <property type="entry name" value="PENTATRICOPEPTIDE REPEAT-CONTAINING PROTEIN"/>
    <property type="match status" value="1"/>
</dbReference>
<evidence type="ECO:0000256" key="1">
    <source>
        <dbReference type="ARBA" id="ARBA00022737"/>
    </source>
</evidence>
<dbReference type="GO" id="GO:0003723">
    <property type="term" value="F:RNA binding"/>
    <property type="evidence" value="ECO:0007669"/>
    <property type="project" value="InterPro"/>
</dbReference>
<feature type="repeat" description="PPR" evidence="2">
    <location>
        <begin position="299"/>
        <end position="329"/>
    </location>
</feature>
<evidence type="ECO:0000313" key="3">
    <source>
        <dbReference type="EMBL" id="KAK4402018.1"/>
    </source>
</evidence>
<dbReference type="Gene3D" id="1.10.760.10">
    <property type="entry name" value="Cytochrome c-like domain"/>
    <property type="match status" value="1"/>
</dbReference>
<dbReference type="InterPro" id="IPR002327">
    <property type="entry name" value="Cyt_c_1A/1B"/>
</dbReference>
<gene>
    <name evidence="3" type="ORF">Sango_0942500</name>
</gene>
<proteinExistence type="predicted"/>
<dbReference type="InterPro" id="IPR011990">
    <property type="entry name" value="TPR-like_helical_dom_sf"/>
</dbReference>
<comment type="caution">
    <text evidence="3">The sequence shown here is derived from an EMBL/GenBank/DDBJ whole genome shotgun (WGS) entry which is preliminary data.</text>
</comment>
<dbReference type="PANTHER" id="PTHR47926:SF489">
    <property type="entry name" value="PENTATRICOPEPTIDE REPEAT-CONTAINING PROTEIN"/>
    <property type="match status" value="1"/>
</dbReference>
<dbReference type="GO" id="GO:0009451">
    <property type="term" value="P:RNA modification"/>
    <property type="evidence" value="ECO:0007669"/>
    <property type="project" value="InterPro"/>
</dbReference>
<feature type="repeat" description="PPR" evidence="2">
    <location>
        <begin position="330"/>
        <end position="364"/>
    </location>
</feature>
<reference evidence="3" key="1">
    <citation type="submission" date="2020-06" db="EMBL/GenBank/DDBJ databases">
        <authorList>
            <person name="Li T."/>
            <person name="Hu X."/>
            <person name="Zhang T."/>
            <person name="Song X."/>
            <person name="Zhang H."/>
            <person name="Dai N."/>
            <person name="Sheng W."/>
            <person name="Hou X."/>
            <person name="Wei L."/>
        </authorList>
    </citation>
    <scope>NUCLEOTIDE SEQUENCE</scope>
    <source>
        <strain evidence="3">K16</strain>
        <tissue evidence="3">Leaf</tissue>
    </source>
</reference>
<dbReference type="PRINTS" id="PR00604">
    <property type="entry name" value="CYTCHRMECIAB"/>
</dbReference>
<dbReference type="NCBIfam" id="TIGR00756">
    <property type="entry name" value="PPR"/>
    <property type="match status" value="5"/>
</dbReference>
<dbReference type="FunFam" id="1.25.40.10:FF:000427">
    <property type="entry name" value="Pentatricopeptide repeat-containing protein chloroplastic"/>
    <property type="match status" value="1"/>
</dbReference>
<dbReference type="Pfam" id="PF01535">
    <property type="entry name" value="PPR"/>
    <property type="match status" value="5"/>
</dbReference>
<dbReference type="FunFam" id="1.25.40.10:FF:000989">
    <property type="entry name" value="Pentatricopeptide repeat-containing protein At1g31430"/>
    <property type="match status" value="1"/>
</dbReference>
<reference evidence="3" key="2">
    <citation type="journal article" date="2024" name="Plant">
        <title>Genomic evolution and insights into agronomic trait innovations of Sesamum species.</title>
        <authorList>
            <person name="Miao H."/>
            <person name="Wang L."/>
            <person name="Qu L."/>
            <person name="Liu H."/>
            <person name="Sun Y."/>
            <person name="Le M."/>
            <person name="Wang Q."/>
            <person name="Wei S."/>
            <person name="Zheng Y."/>
            <person name="Lin W."/>
            <person name="Duan Y."/>
            <person name="Cao H."/>
            <person name="Xiong S."/>
            <person name="Wang X."/>
            <person name="Wei L."/>
            <person name="Li C."/>
            <person name="Ma Q."/>
            <person name="Ju M."/>
            <person name="Zhao R."/>
            <person name="Li G."/>
            <person name="Mu C."/>
            <person name="Tian Q."/>
            <person name="Mei H."/>
            <person name="Zhang T."/>
            <person name="Gao T."/>
            <person name="Zhang H."/>
        </authorList>
    </citation>
    <scope>NUCLEOTIDE SEQUENCE</scope>
    <source>
        <strain evidence="3">K16</strain>
    </source>
</reference>
<evidence type="ECO:0000313" key="4">
    <source>
        <dbReference type="Proteomes" id="UP001289374"/>
    </source>
</evidence>
<dbReference type="SUPFAM" id="SSF46626">
    <property type="entry name" value="Cytochrome c"/>
    <property type="match status" value="1"/>
</dbReference>
<keyword evidence="4" id="KW-1185">Reference proteome</keyword>
<name>A0AAE2BY38_9LAMI</name>
<dbReference type="Proteomes" id="UP001289374">
    <property type="component" value="Unassembled WGS sequence"/>
</dbReference>
<dbReference type="Gene3D" id="1.25.40.10">
    <property type="entry name" value="Tetratricopeptide repeat domain"/>
    <property type="match status" value="4"/>
</dbReference>
<feature type="repeat" description="PPR" evidence="2">
    <location>
        <begin position="431"/>
        <end position="465"/>
    </location>
</feature>